<reference evidence="3" key="2">
    <citation type="submission" date="2018-07" db="EMBL/GenBank/DDBJ databases">
        <authorList>
            <person name="Quirk P.G."/>
            <person name="Krulwich T.A."/>
        </authorList>
    </citation>
    <scope>NUCLEOTIDE SEQUENCE</scope>
</reference>
<feature type="region of interest" description="Disordered" evidence="1">
    <location>
        <begin position="456"/>
        <end position="485"/>
    </location>
</feature>
<proteinExistence type="predicted"/>
<feature type="compositionally biased region" description="Low complexity" evidence="1">
    <location>
        <begin position="151"/>
        <end position="191"/>
    </location>
</feature>
<feature type="region of interest" description="Disordered" evidence="1">
    <location>
        <begin position="1"/>
        <end position="22"/>
    </location>
</feature>
<name>A0A336LJ84_CULSO</name>
<feature type="compositionally biased region" description="Low complexity" evidence="1">
    <location>
        <begin position="1"/>
        <end position="11"/>
    </location>
</feature>
<feature type="region of interest" description="Disordered" evidence="1">
    <location>
        <begin position="316"/>
        <end position="362"/>
    </location>
</feature>
<reference evidence="2" key="1">
    <citation type="submission" date="2018-04" db="EMBL/GenBank/DDBJ databases">
        <authorList>
            <person name="Go L.Y."/>
            <person name="Mitchell J.A."/>
        </authorList>
    </citation>
    <scope>NUCLEOTIDE SEQUENCE</scope>
    <source>
        <tissue evidence="2">Whole organism</tissue>
    </source>
</reference>
<feature type="compositionally biased region" description="Low complexity" evidence="1">
    <location>
        <begin position="232"/>
        <end position="257"/>
    </location>
</feature>
<dbReference type="VEuPathDB" id="VectorBase:CSON011675"/>
<organism evidence="2">
    <name type="scientific">Culicoides sonorensis</name>
    <name type="common">Biting midge</name>
    <dbReference type="NCBI Taxonomy" id="179676"/>
    <lineage>
        <taxon>Eukaryota</taxon>
        <taxon>Metazoa</taxon>
        <taxon>Ecdysozoa</taxon>
        <taxon>Arthropoda</taxon>
        <taxon>Hexapoda</taxon>
        <taxon>Insecta</taxon>
        <taxon>Pterygota</taxon>
        <taxon>Neoptera</taxon>
        <taxon>Endopterygota</taxon>
        <taxon>Diptera</taxon>
        <taxon>Nematocera</taxon>
        <taxon>Chironomoidea</taxon>
        <taxon>Ceratopogonidae</taxon>
        <taxon>Ceratopogoninae</taxon>
        <taxon>Culicoides</taxon>
        <taxon>Monoculicoides</taxon>
    </lineage>
</organism>
<dbReference type="EMBL" id="UFQS01005189">
    <property type="protein sequence ID" value="SSX16749.1"/>
    <property type="molecule type" value="Genomic_DNA"/>
</dbReference>
<evidence type="ECO:0000313" key="3">
    <source>
        <dbReference type="EMBL" id="SSX35940.1"/>
    </source>
</evidence>
<accession>A0A336LJ84</accession>
<feature type="compositionally biased region" description="Basic and acidic residues" evidence="1">
    <location>
        <begin position="258"/>
        <end position="267"/>
    </location>
</feature>
<sequence>MAATAKSTSTSPSNVRNFTEDQEDIESIAKQISDHAEQIYQSWKKSGLSPTEILNCRTDSGVPSFNKALSPTQPSQVADILAQAPDLSNNNLGKLVSSFVNEDKARIAAQRRQNSPTSSGNSIAHVLQKFERSNSEPPVSIRPSTFVRQTSQPPASSISSLAPSTSSSTSSSSAVTSNGLSNSSNNHNNKNVPDVLKDTIDKGLPKQKPQTPAKPEHLLNHVPSWPLKSPRVVNNSSSNLVNNHTNSSNLISDSNSKSFEEKSDMVKKQSKNASPVVNKKTSGYGTSNKNDLLDEVTREEERLINALKTGTVLNNDSSSKTTTLPEVITSHTLNNNNNSDPIKSERGNMNSQPDVSNSQENGQPALKLFNGVPAKPNHTPMFNVQTMANCKDGEKPFSVNKVATARMPFRNQTRDIDDIKNVTAKNTPSPVRPFLSRGSVAERVLIFEKAPPEKMKTVKTVRSNSVTSIQKPKPEPKPQIVSTQF</sequence>
<dbReference type="EMBL" id="UFQT01005189">
    <property type="protein sequence ID" value="SSX35940.1"/>
    <property type="molecule type" value="Genomic_DNA"/>
</dbReference>
<feature type="region of interest" description="Disordered" evidence="1">
    <location>
        <begin position="130"/>
        <end position="290"/>
    </location>
</feature>
<feature type="compositionally biased region" description="Polar residues" evidence="1">
    <location>
        <begin position="460"/>
        <end position="470"/>
    </location>
</feature>
<dbReference type="OMA" id="NMQPKTI"/>
<feature type="compositionally biased region" description="Polar residues" evidence="1">
    <location>
        <begin position="271"/>
        <end position="290"/>
    </location>
</feature>
<evidence type="ECO:0000256" key="1">
    <source>
        <dbReference type="SAM" id="MobiDB-lite"/>
    </source>
</evidence>
<feature type="compositionally biased region" description="Basic and acidic residues" evidence="1">
    <location>
        <begin position="195"/>
        <end position="204"/>
    </location>
</feature>
<gene>
    <name evidence="2" type="primary">CSON011675</name>
</gene>
<protein>
    <submittedName>
        <fullName evidence="2">CSON011675 protein</fullName>
    </submittedName>
</protein>
<dbReference type="AlphaFoldDB" id="A0A336LJ84"/>
<evidence type="ECO:0000313" key="2">
    <source>
        <dbReference type="EMBL" id="SSX16749.1"/>
    </source>
</evidence>